<name>A0A1G7IGC9_9BRAD</name>
<reference evidence="2 3" key="1">
    <citation type="submission" date="2016-10" db="EMBL/GenBank/DDBJ databases">
        <authorList>
            <person name="de Groot N.N."/>
        </authorList>
    </citation>
    <scope>NUCLEOTIDE SEQUENCE [LARGE SCALE GENOMIC DNA]</scope>
    <source>
        <strain evidence="2 3">R5</strain>
    </source>
</reference>
<proteinExistence type="predicted"/>
<evidence type="ECO:0000313" key="2">
    <source>
        <dbReference type="EMBL" id="SDF11781.1"/>
    </source>
</evidence>
<protein>
    <submittedName>
        <fullName evidence="2">Uncharacterized protein</fullName>
    </submittedName>
</protein>
<feature type="region of interest" description="Disordered" evidence="1">
    <location>
        <begin position="45"/>
        <end position="67"/>
    </location>
</feature>
<sequence>MQKRRRFKQEHSLEVRLTEEAKSLRDEASGLPPGIEKEELLKKARQAETGAHMSEWLPSRSPAVHLA</sequence>
<accession>A0A1G7IGC9</accession>
<dbReference type="AlphaFoldDB" id="A0A1G7IGC9"/>
<evidence type="ECO:0000256" key="1">
    <source>
        <dbReference type="SAM" id="MobiDB-lite"/>
    </source>
</evidence>
<gene>
    <name evidence="2" type="ORF">SAMN05216337_104521</name>
</gene>
<evidence type="ECO:0000313" key="3">
    <source>
        <dbReference type="Proteomes" id="UP000199245"/>
    </source>
</evidence>
<dbReference type="EMBL" id="FMZW01000045">
    <property type="protein sequence ID" value="SDF11781.1"/>
    <property type="molecule type" value="Genomic_DNA"/>
</dbReference>
<dbReference type="Proteomes" id="UP000199245">
    <property type="component" value="Unassembled WGS sequence"/>
</dbReference>
<organism evidence="2 3">
    <name type="scientific">Bradyrhizobium brasilense</name>
    <dbReference type="NCBI Taxonomy" id="1419277"/>
    <lineage>
        <taxon>Bacteria</taxon>
        <taxon>Pseudomonadati</taxon>
        <taxon>Pseudomonadota</taxon>
        <taxon>Alphaproteobacteria</taxon>
        <taxon>Hyphomicrobiales</taxon>
        <taxon>Nitrobacteraceae</taxon>
        <taxon>Bradyrhizobium</taxon>
    </lineage>
</organism>